<keyword evidence="2" id="KW-0121">Carboxypeptidase</keyword>
<dbReference type="AlphaFoldDB" id="A0A9D7E9C9"/>
<evidence type="ECO:0000256" key="1">
    <source>
        <dbReference type="ARBA" id="ARBA00004752"/>
    </source>
</evidence>
<protein>
    <recommendedName>
        <fullName evidence="7">peptidoglycan glycosyltransferase</fullName>
        <ecNumber evidence="7">2.4.99.28</ecNumber>
    </recommendedName>
</protein>
<keyword evidence="5" id="KW-0808">Transferase</keyword>
<feature type="compositionally biased region" description="Low complexity" evidence="9">
    <location>
        <begin position="1092"/>
        <end position="1105"/>
    </location>
</feature>
<dbReference type="InterPro" id="IPR012338">
    <property type="entry name" value="Beta-lactam/transpept-like"/>
</dbReference>
<dbReference type="Gene3D" id="3.40.710.10">
    <property type="entry name" value="DD-peptidase/beta-lactamase superfamily"/>
    <property type="match status" value="1"/>
</dbReference>
<dbReference type="GO" id="GO:0004180">
    <property type="term" value="F:carboxypeptidase activity"/>
    <property type="evidence" value="ECO:0007669"/>
    <property type="project" value="UniProtKB-KW"/>
</dbReference>
<organism evidence="12 13">
    <name type="scientific">Candidatus Methylophosphatis roskildensis</name>
    <dbReference type="NCBI Taxonomy" id="2899263"/>
    <lineage>
        <taxon>Bacteria</taxon>
        <taxon>Pseudomonadati</taxon>
        <taxon>Pseudomonadota</taxon>
        <taxon>Betaproteobacteria</taxon>
        <taxon>Nitrosomonadales</taxon>
        <taxon>Sterolibacteriaceae</taxon>
        <taxon>Candidatus Methylophosphatis</taxon>
    </lineage>
</organism>
<dbReference type="GO" id="GO:0009252">
    <property type="term" value="P:peptidoglycan biosynthetic process"/>
    <property type="evidence" value="ECO:0007669"/>
    <property type="project" value="TreeGrafter"/>
</dbReference>
<evidence type="ECO:0000256" key="3">
    <source>
        <dbReference type="ARBA" id="ARBA00022670"/>
    </source>
</evidence>
<comment type="catalytic activity">
    <reaction evidence="8">
        <text>[GlcNAc-(1-&gt;4)-Mur2Ac(oyl-L-Ala-gamma-D-Glu-L-Lys-D-Ala-D-Ala)](n)-di-trans,octa-cis-undecaprenyl diphosphate + beta-D-GlcNAc-(1-&gt;4)-Mur2Ac(oyl-L-Ala-gamma-D-Glu-L-Lys-D-Ala-D-Ala)-di-trans,octa-cis-undecaprenyl diphosphate = [GlcNAc-(1-&gt;4)-Mur2Ac(oyl-L-Ala-gamma-D-Glu-L-Lys-D-Ala-D-Ala)](n+1)-di-trans,octa-cis-undecaprenyl diphosphate + di-trans,octa-cis-undecaprenyl diphosphate + H(+)</text>
        <dbReference type="Rhea" id="RHEA:23708"/>
        <dbReference type="Rhea" id="RHEA-COMP:9602"/>
        <dbReference type="Rhea" id="RHEA-COMP:9603"/>
        <dbReference type="ChEBI" id="CHEBI:15378"/>
        <dbReference type="ChEBI" id="CHEBI:58405"/>
        <dbReference type="ChEBI" id="CHEBI:60033"/>
        <dbReference type="ChEBI" id="CHEBI:78435"/>
        <dbReference type="EC" id="2.4.99.28"/>
    </reaction>
</comment>
<evidence type="ECO:0000256" key="5">
    <source>
        <dbReference type="ARBA" id="ARBA00022679"/>
    </source>
</evidence>
<dbReference type="Gene3D" id="1.10.3810.10">
    <property type="entry name" value="Biosynthetic peptidoglycan transglycosylase-like"/>
    <property type="match status" value="1"/>
</dbReference>
<reference evidence="12" key="1">
    <citation type="submission" date="2020-10" db="EMBL/GenBank/DDBJ databases">
        <title>Connecting structure to function with the recovery of over 1000 high-quality activated sludge metagenome-assembled genomes encoding full-length rRNA genes using long-read sequencing.</title>
        <authorList>
            <person name="Singleton C.M."/>
            <person name="Petriglieri F."/>
            <person name="Kristensen J.M."/>
            <person name="Kirkegaard R.H."/>
            <person name="Michaelsen T.Y."/>
            <person name="Andersen M.H."/>
            <person name="Karst S.M."/>
            <person name="Dueholm M.S."/>
            <person name="Nielsen P.H."/>
            <person name="Albertsen M."/>
        </authorList>
    </citation>
    <scope>NUCLEOTIDE SEQUENCE</scope>
    <source>
        <strain evidence="12">Bjer_18-Q3-R1-45_BAT3C.347</strain>
    </source>
</reference>
<evidence type="ECO:0000256" key="2">
    <source>
        <dbReference type="ARBA" id="ARBA00022645"/>
    </source>
</evidence>
<dbReference type="InterPro" id="IPR050396">
    <property type="entry name" value="Glycosyltr_51/Transpeptidase"/>
</dbReference>
<dbReference type="SUPFAM" id="SSF56601">
    <property type="entry name" value="beta-lactamase/transpeptidase-like"/>
    <property type="match status" value="2"/>
</dbReference>
<evidence type="ECO:0000256" key="10">
    <source>
        <dbReference type="SAM" id="Phobius"/>
    </source>
</evidence>
<dbReference type="Pfam" id="PF00912">
    <property type="entry name" value="Transgly"/>
    <property type="match status" value="1"/>
</dbReference>
<dbReference type="InterPro" id="IPR023346">
    <property type="entry name" value="Lysozyme-like_dom_sf"/>
</dbReference>
<keyword evidence="10" id="KW-0472">Membrane</keyword>
<dbReference type="SUPFAM" id="SSF53955">
    <property type="entry name" value="Lysozyme-like"/>
    <property type="match status" value="1"/>
</dbReference>
<evidence type="ECO:0000256" key="8">
    <source>
        <dbReference type="ARBA" id="ARBA00049902"/>
    </source>
</evidence>
<sequence length="1105" mass="121668">MTDAAPAPGGRWRIYWRRIKITLWLFSMFTLVAVGLLAWYEINASPIQAHFLTELGQDMQYRLEPGISDSIRFPEHGPFDERLGYASIGSLQQRLAGRGFGVAAQARIAPRMAEIVDYGLFPPYREKTQAGLSVLDCAGNDLFRVRYPERIYASFEQVPRLLVDSLLFIENRELLSNEYAGKNPAIEWDRFAKAAIDQVIHKLNPDHEAPGGSTLATQIEKYRHSPDGRTISGEEKLRQMASASLRAYLGGEDTGPVRRQLVVDYLNTVPLAARAGYGEVIGMGDGMWAWYGRDFDALNRLLRDDNAPAAERGAAYKQALSLMISQRRPSGYLSGDPGDLEQLTNTYLRLTSNAGIITPALRNAALAVPLAQHQGSLGAPRASFVSRKAANAARTHLAGLLGMRQLYELDRLDLSAASTLDAGLQQTVTARLREISQPEVAAAAGLTEKRLLAGSDPAKVIYSFTLFESLPDANVVRVQTDNFDQPFDINEGTKLDLGSTAKLRTLVTYLEIIARLHARLAPLTSQELTAVPVARRDHLTRWAVDYLKGAKNEAHRLEAMLEAALERKYSASPGEAFFTGGGLLRFENFDTADNGRIVTVREGLQRSVNLLFIRLMRDIVYHTMFNMPSSSATLLDDDDDPKRQEYLARFADREGSAYLLRFYRKYQGKSAAEAEALLLQGIRPTPRRMATVFRSLDPQASMGQFAEFLQRNLPEAEIADSAIARLYEDYAIDRYDLADRGYIATVHPLELWLVGYLRDHQGAALQQVLEASRSERQNVYGWLFKTRRKGAQDSRIRTLVELEAFLEIHKMWKRVGYPFDSLVPSYATALGSSADRPAALAELMGILINDGIRMPTLRLNTLKLAAGTPYETHFVARPLSGERVVPAEVARAVRHALALVVEAGTAKRLKGAFTAADGTPLVMGGKTGTGDHRFETYGKGGVLLSSRVVSRSGTFVFYVGDRHFGTLTAYVKGPDAAKYQFTSALPTQILKTLAPQLHDEINRAPRVGTSCAADAPLRPPPAAPAPQIAPDEVQPIEVKPEASSKAAPVAKPREPRKTKPVAEKPKQPEQVSEPLDTVPVETPAEPPPPEAVRPAEPGAAEPASK</sequence>
<evidence type="ECO:0000256" key="9">
    <source>
        <dbReference type="SAM" id="MobiDB-lite"/>
    </source>
</evidence>
<feature type="region of interest" description="Disordered" evidence="9">
    <location>
        <begin position="1036"/>
        <end position="1105"/>
    </location>
</feature>
<keyword evidence="6" id="KW-0511">Multifunctional enzyme</keyword>
<dbReference type="GO" id="GO:0008955">
    <property type="term" value="F:peptidoglycan glycosyltransferase activity"/>
    <property type="evidence" value="ECO:0007669"/>
    <property type="project" value="UniProtKB-EC"/>
</dbReference>
<keyword evidence="3" id="KW-0645">Protease</keyword>
<feature type="domain" description="Glycosyl transferase family 51" evidence="11">
    <location>
        <begin position="147"/>
        <end position="300"/>
    </location>
</feature>
<evidence type="ECO:0000313" key="13">
    <source>
        <dbReference type="Proteomes" id="UP000807785"/>
    </source>
</evidence>
<evidence type="ECO:0000256" key="4">
    <source>
        <dbReference type="ARBA" id="ARBA00022676"/>
    </source>
</evidence>
<proteinExistence type="predicted"/>
<accession>A0A9D7E9C9</accession>
<keyword evidence="4" id="KW-0328">Glycosyltransferase</keyword>
<dbReference type="Proteomes" id="UP000807785">
    <property type="component" value="Unassembled WGS sequence"/>
</dbReference>
<dbReference type="PANTHER" id="PTHR32282">
    <property type="entry name" value="BINDING PROTEIN TRANSPEPTIDASE, PUTATIVE-RELATED"/>
    <property type="match status" value="1"/>
</dbReference>
<gene>
    <name evidence="12" type="ORF">IPH26_20585</name>
</gene>
<dbReference type="InterPro" id="IPR001264">
    <property type="entry name" value="Glyco_trans_51"/>
</dbReference>
<evidence type="ECO:0000313" key="12">
    <source>
        <dbReference type="EMBL" id="MBK6975230.1"/>
    </source>
</evidence>
<dbReference type="PANTHER" id="PTHR32282:SF24">
    <property type="entry name" value="GLYCOSYL TRANSFERASE FAMILY 51 DOMAIN-CONTAINING PROTEIN"/>
    <property type="match status" value="1"/>
</dbReference>
<evidence type="ECO:0000256" key="6">
    <source>
        <dbReference type="ARBA" id="ARBA00023268"/>
    </source>
</evidence>
<comment type="caution">
    <text evidence="12">The sequence shown here is derived from an EMBL/GenBank/DDBJ whole genome shotgun (WGS) entry which is preliminary data.</text>
</comment>
<keyword evidence="3" id="KW-0378">Hydrolase</keyword>
<feature type="transmembrane region" description="Helical" evidence="10">
    <location>
        <begin position="21"/>
        <end position="40"/>
    </location>
</feature>
<keyword evidence="10" id="KW-1133">Transmembrane helix</keyword>
<dbReference type="EMBL" id="JADJEV010000005">
    <property type="protein sequence ID" value="MBK6975230.1"/>
    <property type="molecule type" value="Genomic_DNA"/>
</dbReference>
<evidence type="ECO:0000256" key="7">
    <source>
        <dbReference type="ARBA" id="ARBA00044770"/>
    </source>
</evidence>
<dbReference type="InterPro" id="IPR036950">
    <property type="entry name" value="PBP_transglycosylase"/>
</dbReference>
<evidence type="ECO:0000259" key="11">
    <source>
        <dbReference type="Pfam" id="PF00912"/>
    </source>
</evidence>
<comment type="pathway">
    <text evidence="1">Cell wall biogenesis; peptidoglycan biosynthesis.</text>
</comment>
<dbReference type="GO" id="GO:0030288">
    <property type="term" value="C:outer membrane-bounded periplasmic space"/>
    <property type="evidence" value="ECO:0007669"/>
    <property type="project" value="TreeGrafter"/>
</dbReference>
<feature type="compositionally biased region" description="Basic and acidic residues" evidence="9">
    <location>
        <begin position="1051"/>
        <end position="1067"/>
    </location>
</feature>
<keyword evidence="10" id="KW-0812">Transmembrane</keyword>
<name>A0A9D7E9C9_9PROT</name>
<dbReference type="GO" id="GO:0006508">
    <property type="term" value="P:proteolysis"/>
    <property type="evidence" value="ECO:0007669"/>
    <property type="project" value="UniProtKB-KW"/>
</dbReference>
<dbReference type="EC" id="2.4.99.28" evidence="7"/>